<protein>
    <submittedName>
        <fullName evidence="4">Uncharacterized protein</fullName>
    </submittedName>
</protein>
<evidence type="ECO:0000313" key="4">
    <source>
        <dbReference type="EMBL" id="PSB26032.1"/>
    </source>
</evidence>
<gene>
    <name evidence="4" type="ORF">C7B82_21270</name>
</gene>
<organism evidence="4 5">
    <name type="scientific">Stenomitos frigidus ULC18</name>
    <dbReference type="NCBI Taxonomy" id="2107698"/>
    <lineage>
        <taxon>Bacteria</taxon>
        <taxon>Bacillati</taxon>
        <taxon>Cyanobacteriota</taxon>
        <taxon>Cyanophyceae</taxon>
        <taxon>Leptolyngbyales</taxon>
        <taxon>Leptolyngbyaceae</taxon>
        <taxon>Stenomitos</taxon>
    </lineage>
</organism>
<dbReference type="OrthoDB" id="9779889at2"/>
<dbReference type="EMBL" id="PVWK01000117">
    <property type="protein sequence ID" value="PSB26032.1"/>
    <property type="molecule type" value="Genomic_DNA"/>
</dbReference>
<reference evidence="4 5" key="2">
    <citation type="submission" date="2018-03" db="EMBL/GenBank/DDBJ databases">
        <title>The ancient ancestry and fast evolution of plastids.</title>
        <authorList>
            <person name="Moore K.R."/>
            <person name="Magnabosco C."/>
            <person name="Momper L."/>
            <person name="Gold D.A."/>
            <person name="Bosak T."/>
            <person name="Fournier G.P."/>
        </authorList>
    </citation>
    <scope>NUCLEOTIDE SEQUENCE [LARGE SCALE GENOMIC DNA]</scope>
    <source>
        <strain evidence="4 5">ULC18</strain>
    </source>
</reference>
<comment type="caution">
    <text evidence="4">The sequence shown here is derived from an EMBL/GenBank/DDBJ whole genome shotgun (WGS) entry which is preliminary data.</text>
</comment>
<feature type="repeat" description="TPR" evidence="3">
    <location>
        <begin position="27"/>
        <end position="60"/>
    </location>
</feature>
<dbReference type="AlphaFoldDB" id="A0A2T1DZW8"/>
<dbReference type="RefSeq" id="WP_106258399.1">
    <property type="nucleotide sequence ID" value="NZ_CAWNSW010000166.1"/>
</dbReference>
<dbReference type="Proteomes" id="UP000239576">
    <property type="component" value="Unassembled WGS sequence"/>
</dbReference>
<dbReference type="Pfam" id="PF13414">
    <property type="entry name" value="TPR_11"/>
    <property type="match status" value="1"/>
</dbReference>
<sequence>MARAALGDQQAAIQDFNQAIKLKPDYAHAYYSRGSARKALGDKQAAIEDYQKAADLYQQQGNTEWHQNALNQIKTLQ</sequence>
<dbReference type="Gene3D" id="1.25.40.10">
    <property type="entry name" value="Tetratricopeptide repeat domain"/>
    <property type="match status" value="1"/>
</dbReference>
<dbReference type="SUPFAM" id="SSF48452">
    <property type="entry name" value="TPR-like"/>
    <property type="match status" value="1"/>
</dbReference>
<keyword evidence="1" id="KW-0677">Repeat</keyword>
<evidence type="ECO:0000256" key="3">
    <source>
        <dbReference type="PROSITE-ProRule" id="PRU00339"/>
    </source>
</evidence>
<evidence type="ECO:0000256" key="2">
    <source>
        <dbReference type="ARBA" id="ARBA00022803"/>
    </source>
</evidence>
<accession>A0A2T1DZW8</accession>
<dbReference type="InterPro" id="IPR050498">
    <property type="entry name" value="Ycf3"/>
</dbReference>
<reference evidence="5" key="1">
    <citation type="submission" date="2018-02" db="EMBL/GenBank/DDBJ databases">
        <authorList>
            <person name="Moore K."/>
            <person name="Momper L."/>
        </authorList>
    </citation>
    <scope>NUCLEOTIDE SEQUENCE [LARGE SCALE GENOMIC DNA]</scope>
    <source>
        <strain evidence="5">ULC18</strain>
    </source>
</reference>
<proteinExistence type="predicted"/>
<evidence type="ECO:0000256" key="1">
    <source>
        <dbReference type="ARBA" id="ARBA00022737"/>
    </source>
</evidence>
<name>A0A2T1DZW8_9CYAN</name>
<dbReference type="GO" id="GO:0009279">
    <property type="term" value="C:cell outer membrane"/>
    <property type="evidence" value="ECO:0007669"/>
    <property type="project" value="TreeGrafter"/>
</dbReference>
<keyword evidence="2 3" id="KW-0802">TPR repeat</keyword>
<dbReference type="InterPro" id="IPR011990">
    <property type="entry name" value="TPR-like_helical_dom_sf"/>
</dbReference>
<dbReference type="SMART" id="SM00028">
    <property type="entry name" value="TPR"/>
    <property type="match status" value="2"/>
</dbReference>
<dbReference type="PROSITE" id="PS50005">
    <property type="entry name" value="TPR"/>
    <property type="match status" value="1"/>
</dbReference>
<keyword evidence="5" id="KW-1185">Reference proteome</keyword>
<dbReference type="PANTHER" id="PTHR44858">
    <property type="entry name" value="TETRATRICOPEPTIDE REPEAT PROTEIN 6"/>
    <property type="match status" value="1"/>
</dbReference>
<evidence type="ECO:0000313" key="5">
    <source>
        <dbReference type="Proteomes" id="UP000239576"/>
    </source>
</evidence>
<dbReference type="GO" id="GO:0046813">
    <property type="term" value="P:receptor-mediated virion attachment to host cell"/>
    <property type="evidence" value="ECO:0007669"/>
    <property type="project" value="TreeGrafter"/>
</dbReference>
<dbReference type="InterPro" id="IPR019734">
    <property type="entry name" value="TPR_rpt"/>
</dbReference>
<dbReference type="PANTHER" id="PTHR44858:SF1">
    <property type="entry name" value="UDP-N-ACETYLGLUCOSAMINE--PEPTIDE N-ACETYLGLUCOSAMINYLTRANSFERASE SPINDLY-RELATED"/>
    <property type="match status" value="1"/>
</dbReference>